<dbReference type="SUPFAM" id="SSF46689">
    <property type="entry name" value="Homeodomain-like"/>
    <property type="match status" value="2"/>
</dbReference>
<dbReference type="PRINTS" id="PR00032">
    <property type="entry name" value="HTHARAC"/>
</dbReference>
<keyword evidence="1" id="KW-0805">Transcription regulation</keyword>
<dbReference type="Proteomes" id="UP001597286">
    <property type="component" value="Unassembled WGS sequence"/>
</dbReference>
<dbReference type="InterPro" id="IPR020449">
    <property type="entry name" value="Tscrpt_reg_AraC-type_HTH"/>
</dbReference>
<dbReference type="EMBL" id="JBHUFB010000009">
    <property type="protein sequence ID" value="MFD1811965.1"/>
    <property type="molecule type" value="Genomic_DNA"/>
</dbReference>
<protein>
    <submittedName>
        <fullName evidence="5">Helix-turn-helix domain-containing protein</fullName>
    </submittedName>
</protein>
<evidence type="ECO:0000313" key="6">
    <source>
        <dbReference type="Proteomes" id="UP001597286"/>
    </source>
</evidence>
<dbReference type="Pfam" id="PF12833">
    <property type="entry name" value="HTH_18"/>
    <property type="match status" value="1"/>
</dbReference>
<keyword evidence="2" id="KW-0238">DNA-binding</keyword>
<evidence type="ECO:0000256" key="1">
    <source>
        <dbReference type="ARBA" id="ARBA00023015"/>
    </source>
</evidence>
<reference evidence="6" key="1">
    <citation type="journal article" date="2019" name="Int. J. Syst. Evol. Microbiol.">
        <title>The Global Catalogue of Microorganisms (GCM) 10K type strain sequencing project: providing services to taxonomists for standard genome sequencing and annotation.</title>
        <authorList>
            <consortium name="The Broad Institute Genomics Platform"/>
            <consortium name="The Broad Institute Genome Sequencing Center for Infectious Disease"/>
            <person name="Wu L."/>
            <person name="Ma J."/>
        </authorList>
    </citation>
    <scope>NUCLEOTIDE SEQUENCE [LARGE SCALE GENOMIC DNA]</scope>
    <source>
        <strain evidence="6">DT72</strain>
    </source>
</reference>
<dbReference type="SMART" id="SM00342">
    <property type="entry name" value="HTH_ARAC"/>
    <property type="match status" value="1"/>
</dbReference>
<dbReference type="InterPro" id="IPR050204">
    <property type="entry name" value="AraC_XylS_family_regulators"/>
</dbReference>
<dbReference type="RefSeq" id="WP_378484502.1">
    <property type="nucleotide sequence ID" value="NZ_JBHUFB010000009.1"/>
</dbReference>
<sequence>MTVDSAVAGAPAVGVDDVLAGLHWRSAHGERVILDACEHVDAGDGESRAVLVTCGLLRVEGLGNAQDLAPGDLLFVPHGHSHTMRALSEATILCLRMTSAGTSRALDALPRRVILTEFAEREPMAHALLRNLVEDGGHPHDVLRDRTATLVATIAVSSWFARGCAPSRWLLRVDEPGLARAVAAIHAEPGREWTVESLARLALASRSGFAARFTAATGQPPGRYLSAVRIEQAQRMLTRGDVSIAAVAQRLGYGSDTAFGRAFRRHTGVTPSEWQRQRGRV</sequence>
<dbReference type="PROSITE" id="PS00041">
    <property type="entry name" value="HTH_ARAC_FAMILY_1"/>
    <property type="match status" value="1"/>
</dbReference>
<accession>A0ABW4P3E1</accession>
<dbReference type="InterPro" id="IPR009057">
    <property type="entry name" value="Homeodomain-like_sf"/>
</dbReference>
<keyword evidence="6" id="KW-1185">Reference proteome</keyword>
<evidence type="ECO:0000259" key="4">
    <source>
        <dbReference type="PROSITE" id="PS01124"/>
    </source>
</evidence>
<dbReference type="PANTHER" id="PTHR46796:SF7">
    <property type="entry name" value="ARAC FAMILY TRANSCRIPTIONAL REGULATOR"/>
    <property type="match status" value="1"/>
</dbReference>
<dbReference type="InterPro" id="IPR018062">
    <property type="entry name" value="HTH_AraC-typ_CS"/>
</dbReference>
<evidence type="ECO:0000313" key="5">
    <source>
        <dbReference type="EMBL" id="MFD1811965.1"/>
    </source>
</evidence>
<evidence type="ECO:0000256" key="2">
    <source>
        <dbReference type="ARBA" id="ARBA00023125"/>
    </source>
</evidence>
<keyword evidence="3" id="KW-0804">Transcription</keyword>
<dbReference type="PROSITE" id="PS01124">
    <property type="entry name" value="HTH_ARAC_FAMILY_2"/>
    <property type="match status" value="1"/>
</dbReference>
<dbReference type="SUPFAM" id="SSF51182">
    <property type="entry name" value="RmlC-like cupins"/>
    <property type="match status" value="1"/>
</dbReference>
<dbReference type="InterPro" id="IPR018060">
    <property type="entry name" value="HTH_AraC"/>
</dbReference>
<organism evidence="5 6">
    <name type="scientific">Rhodococcus gannanensis</name>
    <dbReference type="NCBI Taxonomy" id="1960308"/>
    <lineage>
        <taxon>Bacteria</taxon>
        <taxon>Bacillati</taxon>
        <taxon>Actinomycetota</taxon>
        <taxon>Actinomycetes</taxon>
        <taxon>Mycobacteriales</taxon>
        <taxon>Nocardiaceae</taxon>
        <taxon>Rhodococcus</taxon>
    </lineage>
</organism>
<dbReference type="PANTHER" id="PTHR46796">
    <property type="entry name" value="HTH-TYPE TRANSCRIPTIONAL ACTIVATOR RHAS-RELATED"/>
    <property type="match status" value="1"/>
</dbReference>
<evidence type="ECO:0000256" key="3">
    <source>
        <dbReference type="ARBA" id="ARBA00023163"/>
    </source>
</evidence>
<name>A0ABW4P3E1_9NOCA</name>
<dbReference type="Gene3D" id="1.10.10.60">
    <property type="entry name" value="Homeodomain-like"/>
    <property type="match status" value="2"/>
</dbReference>
<feature type="domain" description="HTH araC/xylS-type" evidence="4">
    <location>
        <begin position="179"/>
        <end position="277"/>
    </location>
</feature>
<gene>
    <name evidence="5" type="ORF">ACFSJG_07030</name>
</gene>
<proteinExistence type="predicted"/>
<dbReference type="InterPro" id="IPR011051">
    <property type="entry name" value="RmlC_Cupin_sf"/>
</dbReference>
<comment type="caution">
    <text evidence="5">The sequence shown here is derived from an EMBL/GenBank/DDBJ whole genome shotgun (WGS) entry which is preliminary data.</text>
</comment>